<dbReference type="EMBL" id="AAOA02000001">
    <property type="protein sequence ID" value="EAQ95870.2"/>
    <property type="molecule type" value="Genomic_DNA"/>
</dbReference>
<comment type="caution">
    <text evidence="2">The sequence shown here is derived from an EMBL/GenBank/DDBJ whole genome shotgun (WGS) entry which is preliminary data.</text>
</comment>
<dbReference type="HOGENOM" id="CLU_088365_0_1_6"/>
<dbReference type="InterPro" id="IPR009327">
    <property type="entry name" value="Cupin_DUF985"/>
</dbReference>
<reference evidence="2 3" key="2">
    <citation type="journal article" date="2009" name="PLoS ONE">
        <title>The photosynthetic apparatus and its regulation in the aerobic gammaproteobacterium Congregibacter litoralis gen. nov., sp. nov.</title>
        <authorList>
            <person name="Spring S."/>
            <person name="Lunsdorf H."/>
            <person name="Fuchs B.M."/>
            <person name="Tindall B.J."/>
        </authorList>
    </citation>
    <scope>NUCLEOTIDE SEQUENCE [LARGE SCALE GENOMIC DNA]</scope>
    <source>
        <strain evidence="2">KT71</strain>
    </source>
</reference>
<evidence type="ECO:0000313" key="3">
    <source>
        <dbReference type="Proteomes" id="UP000019205"/>
    </source>
</evidence>
<name>A4ADR2_9GAMM</name>
<dbReference type="AlphaFoldDB" id="A4ADR2"/>
<dbReference type="PANTHER" id="PTHR33387">
    <property type="entry name" value="RMLC-LIKE JELLY ROLL FOLD PROTEIN"/>
    <property type="match status" value="1"/>
</dbReference>
<protein>
    <recommendedName>
        <fullName evidence="1">DUF985 domain-containing protein</fullName>
    </recommendedName>
</protein>
<evidence type="ECO:0000313" key="2">
    <source>
        <dbReference type="EMBL" id="EAQ95870.2"/>
    </source>
</evidence>
<dbReference type="CDD" id="cd06121">
    <property type="entry name" value="cupin_YML079wp"/>
    <property type="match status" value="1"/>
</dbReference>
<reference evidence="2 3" key="1">
    <citation type="journal article" date="2007" name="Proc. Natl. Acad. Sci. U.S.A.">
        <title>Characterization of a marine gammaproteobacterium capable of aerobic anoxygenic photosynthesis.</title>
        <authorList>
            <person name="Fuchs B.M."/>
            <person name="Spring S."/>
            <person name="Teeling H."/>
            <person name="Quast C."/>
            <person name="Wulf J."/>
            <person name="Schattenhofer M."/>
            <person name="Yan S."/>
            <person name="Ferriera S."/>
            <person name="Johnson J."/>
            <person name="Glockner F.O."/>
            <person name="Amann R."/>
        </authorList>
    </citation>
    <scope>NUCLEOTIDE SEQUENCE [LARGE SCALE GENOMIC DNA]</scope>
    <source>
        <strain evidence="2">KT71</strain>
    </source>
</reference>
<dbReference type="Gene3D" id="2.60.120.10">
    <property type="entry name" value="Jelly Rolls"/>
    <property type="match status" value="1"/>
</dbReference>
<dbReference type="SUPFAM" id="SSF51182">
    <property type="entry name" value="RmlC-like cupins"/>
    <property type="match status" value="1"/>
</dbReference>
<accession>A4ADR2</accession>
<dbReference type="OrthoDB" id="9798288at2"/>
<keyword evidence="3" id="KW-1185">Reference proteome</keyword>
<dbReference type="Pfam" id="PF06172">
    <property type="entry name" value="Cupin_5"/>
    <property type="match status" value="1"/>
</dbReference>
<dbReference type="PANTHER" id="PTHR33387:SF3">
    <property type="entry name" value="DUF985 DOMAIN-CONTAINING PROTEIN"/>
    <property type="match status" value="1"/>
</dbReference>
<sequence length="215" mass="23616">MIPAFMIRSRRGRTVGMCRSGTGTLLAALLTMATVVTSSGMAEEAPIDAQTLIESLDLKGHVEGGFYRRTYEATNQPRVDSDGAERFSMTSIYYLLTAEGPIGHFHQNRSDIVHYFHLGDPIEYVLIHPDGEMETRVMGADPRKGQLLQMTVPGGVWKASRLTGVEQGYGLISEAVSPGFDYGDMTLGVTAELLATYPQHRSYIEALSRESAPKR</sequence>
<dbReference type="STRING" id="314285.KT71_18491"/>
<dbReference type="InterPro" id="IPR039935">
    <property type="entry name" value="YML079W-like"/>
</dbReference>
<dbReference type="eggNOG" id="COG3542">
    <property type="taxonomic scope" value="Bacteria"/>
</dbReference>
<feature type="domain" description="DUF985" evidence="1">
    <location>
        <begin position="50"/>
        <end position="187"/>
    </location>
</feature>
<gene>
    <name evidence="2" type="ORF">KT71_18491</name>
</gene>
<dbReference type="InterPro" id="IPR011051">
    <property type="entry name" value="RmlC_Cupin_sf"/>
</dbReference>
<proteinExistence type="predicted"/>
<evidence type="ECO:0000259" key="1">
    <source>
        <dbReference type="Pfam" id="PF06172"/>
    </source>
</evidence>
<organism evidence="2 3">
    <name type="scientific">Congregibacter litoralis KT71</name>
    <dbReference type="NCBI Taxonomy" id="314285"/>
    <lineage>
        <taxon>Bacteria</taxon>
        <taxon>Pseudomonadati</taxon>
        <taxon>Pseudomonadota</taxon>
        <taxon>Gammaproteobacteria</taxon>
        <taxon>Cellvibrionales</taxon>
        <taxon>Halieaceae</taxon>
        <taxon>Congregibacter</taxon>
    </lineage>
</organism>
<dbReference type="InterPro" id="IPR014710">
    <property type="entry name" value="RmlC-like_jellyroll"/>
</dbReference>
<dbReference type="Proteomes" id="UP000019205">
    <property type="component" value="Chromosome"/>
</dbReference>